<name>A0A2K3KTP1_TRIPR</name>
<feature type="non-terminal residue" evidence="1">
    <location>
        <position position="1"/>
    </location>
</feature>
<proteinExistence type="predicted"/>
<protein>
    <submittedName>
        <fullName evidence="1">Uncharacterized protein</fullName>
    </submittedName>
</protein>
<dbReference type="AlphaFoldDB" id="A0A2K3KTP1"/>
<comment type="caution">
    <text evidence="1">The sequence shown here is derived from an EMBL/GenBank/DDBJ whole genome shotgun (WGS) entry which is preliminary data.</text>
</comment>
<reference evidence="1 2" key="2">
    <citation type="journal article" date="2017" name="Front. Plant Sci.">
        <title>Gene Classification and Mining of Molecular Markers Useful in Red Clover (Trifolium pratense) Breeding.</title>
        <authorList>
            <person name="Istvanek J."/>
            <person name="Dluhosova J."/>
            <person name="Dluhos P."/>
            <person name="Patkova L."/>
            <person name="Nedelnik J."/>
            <person name="Repkova J."/>
        </authorList>
    </citation>
    <scope>NUCLEOTIDE SEQUENCE [LARGE SCALE GENOMIC DNA]</scope>
    <source>
        <strain evidence="2">cv. Tatra</strain>
        <tissue evidence="1">Young leaves</tissue>
    </source>
</reference>
<evidence type="ECO:0000313" key="2">
    <source>
        <dbReference type="Proteomes" id="UP000236291"/>
    </source>
</evidence>
<accession>A0A2K3KTP1</accession>
<dbReference type="Proteomes" id="UP000236291">
    <property type="component" value="Unassembled WGS sequence"/>
</dbReference>
<gene>
    <name evidence="1" type="ORF">L195_g056842</name>
</gene>
<reference evidence="1 2" key="1">
    <citation type="journal article" date="2014" name="Am. J. Bot.">
        <title>Genome assembly and annotation for red clover (Trifolium pratense; Fabaceae).</title>
        <authorList>
            <person name="Istvanek J."/>
            <person name="Jaros M."/>
            <person name="Krenek A."/>
            <person name="Repkova J."/>
        </authorList>
    </citation>
    <scope>NUCLEOTIDE SEQUENCE [LARGE SCALE GENOMIC DNA]</scope>
    <source>
        <strain evidence="2">cv. Tatra</strain>
        <tissue evidence="1">Young leaves</tissue>
    </source>
</reference>
<sequence>GKILVCQQVSSDFTSMTALFEDVNVMHQFYSTILQPSLKVLVG</sequence>
<organism evidence="1 2">
    <name type="scientific">Trifolium pratense</name>
    <name type="common">Red clover</name>
    <dbReference type="NCBI Taxonomy" id="57577"/>
    <lineage>
        <taxon>Eukaryota</taxon>
        <taxon>Viridiplantae</taxon>
        <taxon>Streptophyta</taxon>
        <taxon>Embryophyta</taxon>
        <taxon>Tracheophyta</taxon>
        <taxon>Spermatophyta</taxon>
        <taxon>Magnoliopsida</taxon>
        <taxon>eudicotyledons</taxon>
        <taxon>Gunneridae</taxon>
        <taxon>Pentapetalae</taxon>
        <taxon>rosids</taxon>
        <taxon>fabids</taxon>
        <taxon>Fabales</taxon>
        <taxon>Fabaceae</taxon>
        <taxon>Papilionoideae</taxon>
        <taxon>50 kb inversion clade</taxon>
        <taxon>NPAAA clade</taxon>
        <taxon>Hologalegina</taxon>
        <taxon>IRL clade</taxon>
        <taxon>Trifolieae</taxon>
        <taxon>Trifolium</taxon>
    </lineage>
</organism>
<dbReference type="EMBL" id="ASHM01109528">
    <property type="protein sequence ID" value="PNX69662.1"/>
    <property type="molecule type" value="Genomic_DNA"/>
</dbReference>
<evidence type="ECO:0000313" key="1">
    <source>
        <dbReference type="EMBL" id="PNX69662.1"/>
    </source>
</evidence>